<feature type="transmembrane region" description="Helical" evidence="5">
    <location>
        <begin position="383"/>
        <end position="401"/>
    </location>
</feature>
<proteinExistence type="predicted"/>
<evidence type="ECO:0000256" key="3">
    <source>
        <dbReference type="ARBA" id="ARBA00022989"/>
    </source>
</evidence>
<feature type="transmembrane region" description="Helical" evidence="5">
    <location>
        <begin position="407"/>
        <end position="425"/>
    </location>
</feature>
<feature type="transmembrane region" description="Helical" evidence="5">
    <location>
        <begin position="231"/>
        <end position="249"/>
    </location>
</feature>
<feature type="transmembrane region" description="Helical" evidence="5">
    <location>
        <begin position="184"/>
        <end position="202"/>
    </location>
</feature>
<dbReference type="PANTHER" id="PTHR37422">
    <property type="entry name" value="TEICHURONIC ACID BIOSYNTHESIS PROTEIN TUAE"/>
    <property type="match status" value="1"/>
</dbReference>
<dbReference type="Pfam" id="PF04932">
    <property type="entry name" value="Wzy_C"/>
    <property type="match status" value="1"/>
</dbReference>
<organism evidence="7 8">
    <name type="scientific">Roseibium litorale</name>
    <dbReference type="NCBI Taxonomy" id="2803841"/>
    <lineage>
        <taxon>Bacteria</taxon>
        <taxon>Pseudomonadati</taxon>
        <taxon>Pseudomonadota</taxon>
        <taxon>Alphaproteobacteria</taxon>
        <taxon>Hyphomicrobiales</taxon>
        <taxon>Stappiaceae</taxon>
        <taxon>Roseibium</taxon>
    </lineage>
</organism>
<dbReference type="InterPro" id="IPR051533">
    <property type="entry name" value="WaaL-like"/>
</dbReference>
<evidence type="ECO:0000256" key="5">
    <source>
        <dbReference type="SAM" id="Phobius"/>
    </source>
</evidence>
<dbReference type="Proteomes" id="UP000632063">
    <property type="component" value="Unassembled WGS sequence"/>
</dbReference>
<comment type="caution">
    <text evidence="7">The sequence shown here is derived from an EMBL/GenBank/DDBJ whole genome shotgun (WGS) entry which is preliminary data.</text>
</comment>
<feature type="transmembrane region" description="Helical" evidence="5">
    <location>
        <begin position="90"/>
        <end position="112"/>
    </location>
</feature>
<evidence type="ECO:0000256" key="4">
    <source>
        <dbReference type="ARBA" id="ARBA00023136"/>
    </source>
</evidence>
<keyword evidence="7" id="KW-0436">Ligase</keyword>
<reference evidence="8" key="1">
    <citation type="submission" date="2020-09" db="EMBL/GenBank/DDBJ databases">
        <title>The genome sequence of strain Labrenzia suaedae 4C16A.</title>
        <authorList>
            <person name="Liu Y."/>
        </authorList>
    </citation>
    <scope>NUCLEOTIDE SEQUENCE [LARGE SCALE GENOMIC DNA]</scope>
    <source>
        <strain evidence="8">4C16A</strain>
    </source>
</reference>
<comment type="subcellular location">
    <subcellularLocation>
        <location evidence="1">Membrane</location>
        <topology evidence="1">Multi-pass membrane protein</topology>
    </subcellularLocation>
</comment>
<name>A0ABR9CP16_9HYPH</name>
<evidence type="ECO:0000313" key="8">
    <source>
        <dbReference type="Proteomes" id="UP000632063"/>
    </source>
</evidence>
<dbReference type="EMBL" id="JACYXI010000007">
    <property type="protein sequence ID" value="MBD8892423.1"/>
    <property type="molecule type" value="Genomic_DNA"/>
</dbReference>
<evidence type="ECO:0000313" key="7">
    <source>
        <dbReference type="EMBL" id="MBD8892423.1"/>
    </source>
</evidence>
<dbReference type="InterPro" id="IPR007016">
    <property type="entry name" value="O-antigen_ligase-rel_domated"/>
</dbReference>
<feature type="domain" description="O-antigen ligase-related" evidence="6">
    <location>
        <begin position="217"/>
        <end position="363"/>
    </location>
</feature>
<feature type="transmembrane region" description="Helical" evidence="5">
    <location>
        <begin position="209"/>
        <end position="225"/>
    </location>
</feature>
<keyword evidence="3 5" id="KW-1133">Transmembrane helix</keyword>
<accession>A0ABR9CP16</accession>
<gene>
    <name evidence="7" type="ORF">IG616_12750</name>
</gene>
<dbReference type="RefSeq" id="WP_192148549.1">
    <property type="nucleotide sequence ID" value="NZ_JACYXI010000007.1"/>
</dbReference>
<keyword evidence="2 5" id="KW-0812">Transmembrane</keyword>
<feature type="transmembrane region" description="Helical" evidence="5">
    <location>
        <begin position="351"/>
        <end position="371"/>
    </location>
</feature>
<feature type="transmembrane region" description="Helical" evidence="5">
    <location>
        <begin position="21"/>
        <end position="43"/>
    </location>
</feature>
<dbReference type="GO" id="GO:0016874">
    <property type="term" value="F:ligase activity"/>
    <property type="evidence" value="ECO:0007669"/>
    <property type="project" value="UniProtKB-KW"/>
</dbReference>
<evidence type="ECO:0000256" key="2">
    <source>
        <dbReference type="ARBA" id="ARBA00022692"/>
    </source>
</evidence>
<evidence type="ECO:0000256" key="1">
    <source>
        <dbReference type="ARBA" id="ARBA00004141"/>
    </source>
</evidence>
<sequence>MTDQRLTLDQTAGGSKRDLAGFVLSWLPTLMFAYAILIAPMMMRTSGGVDDGDINIAASKSNALNQLFWLGLFSLALLASLKRLNRLPAVLLHPVVLAIFAYLAFSGLTVFWSPVPGIAFRRLVLQVILLLCFILSIGLGDSREATLNRMLALVVLTVAVNCLAVVLIPPTPIGYAGIYPQKNGLGAVMAFVILTCLYGITVKKGLTRFILLGTTGVAFILLVISQSKTSLGLTVLIPLVVYVFVGLAYHLRVNAFVLFLLLASTGLVLAAFLSALTGFGLDELSMVLFHDTTFTGRTVIWDFVLDVISRSWLGGQGYSSFWGAGVDSIVFREAPSFVSLLLQAHNGYLDVLVETGVIGFSILMVLILLALRSATQLVQTDRQTTRLCLMLILFVICHNLLESSWFRSFSQIWMLFIFAALLPLLPSGKAPGDQKP</sequence>
<keyword evidence="4 5" id="KW-0472">Membrane</keyword>
<feature type="transmembrane region" description="Helical" evidence="5">
    <location>
        <begin position="63"/>
        <end position="81"/>
    </location>
</feature>
<feature type="transmembrane region" description="Helical" evidence="5">
    <location>
        <begin position="118"/>
        <end position="139"/>
    </location>
</feature>
<protein>
    <submittedName>
        <fullName evidence="7">O-antigen ligase family protein</fullName>
    </submittedName>
</protein>
<reference evidence="7 8" key="2">
    <citation type="journal article" date="2021" name="Int. J. Syst. Evol. Microbiol.">
        <title>Roseibium litorale sp. nov., isolated from a tidal flat sediment and proposal for the reclassification of Labrenzia polysiphoniae as Roseibium polysiphoniae comb. nov.</title>
        <authorList>
            <person name="Liu Y."/>
            <person name="Pei T."/>
            <person name="Du J."/>
            <person name="Chao M."/>
            <person name="Deng M.R."/>
            <person name="Zhu H."/>
        </authorList>
    </citation>
    <scope>NUCLEOTIDE SEQUENCE [LARGE SCALE GENOMIC DNA]</scope>
    <source>
        <strain evidence="7 8">4C16A</strain>
    </source>
</reference>
<dbReference type="PANTHER" id="PTHR37422:SF17">
    <property type="entry name" value="O-ANTIGEN LIGASE"/>
    <property type="match status" value="1"/>
</dbReference>
<evidence type="ECO:0000259" key="6">
    <source>
        <dbReference type="Pfam" id="PF04932"/>
    </source>
</evidence>
<keyword evidence="8" id="KW-1185">Reference proteome</keyword>
<feature type="transmembrane region" description="Helical" evidence="5">
    <location>
        <begin position="151"/>
        <end position="178"/>
    </location>
</feature>
<feature type="transmembrane region" description="Helical" evidence="5">
    <location>
        <begin position="256"/>
        <end position="281"/>
    </location>
</feature>